<feature type="non-terminal residue" evidence="2">
    <location>
        <position position="1"/>
    </location>
</feature>
<feature type="non-terminal residue" evidence="2">
    <location>
        <position position="72"/>
    </location>
</feature>
<accession>A0A813FPY4</accession>
<reference evidence="2" key="1">
    <citation type="submission" date="2021-02" db="EMBL/GenBank/DDBJ databases">
        <authorList>
            <person name="Dougan E. K."/>
            <person name="Rhodes N."/>
            <person name="Thang M."/>
            <person name="Chan C."/>
        </authorList>
    </citation>
    <scope>NUCLEOTIDE SEQUENCE</scope>
</reference>
<protein>
    <submittedName>
        <fullName evidence="2">Uncharacterized protein</fullName>
    </submittedName>
</protein>
<name>A0A813FPY4_POLGL</name>
<proteinExistence type="predicted"/>
<dbReference type="Proteomes" id="UP000654075">
    <property type="component" value="Unassembled WGS sequence"/>
</dbReference>
<comment type="caution">
    <text evidence="2">The sequence shown here is derived from an EMBL/GenBank/DDBJ whole genome shotgun (WGS) entry which is preliminary data.</text>
</comment>
<dbReference type="EMBL" id="CAJNNV010025148">
    <property type="protein sequence ID" value="CAE8612689.1"/>
    <property type="molecule type" value="Genomic_DNA"/>
</dbReference>
<keyword evidence="3" id="KW-1185">Reference proteome</keyword>
<evidence type="ECO:0000313" key="3">
    <source>
        <dbReference type="Proteomes" id="UP000654075"/>
    </source>
</evidence>
<evidence type="ECO:0000313" key="2">
    <source>
        <dbReference type="EMBL" id="CAE8612689.1"/>
    </source>
</evidence>
<dbReference type="AlphaFoldDB" id="A0A813FPY4"/>
<feature type="region of interest" description="Disordered" evidence="1">
    <location>
        <begin position="34"/>
        <end position="72"/>
    </location>
</feature>
<gene>
    <name evidence="2" type="ORF">PGLA1383_LOCUS30477</name>
</gene>
<organism evidence="2 3">
    <name type="scientific">Polarella glacialis</name>
    <name type="common">Dinoflagellate</name>
    <dbReference type="NCBI Taxonomy" id="89957"/>
    <lineage>
        <taxon>Eukaryota</taxon>
        <taxon>Sar</taxon>
        <taxon>Alveolata</taxon>
        <taxon>Dinophyceae</taxon>
        <taxon>Suessiales</taxon>
        <taxon>Suessiaceae</taxon>
        <taxon>Polarella</taxon>
    </lineage>
</organism>
<evidence type="ECO:0000256" key="1">
    <source>
        <dbReference type="SAM" id="MobiDB-lite"/>
    </source>
</evidence>
<sequence>VVCLVDERLPAGGRALELPAGVSAQQLRLIAESLSSQSPADNASAEAVQRLDQEEGPPAEKVTKPKSKKKAK</sequence>